<reference evidence="2" key="1">
    <citation type="submission" date="2016-11" db="UniProtKB">
        <authorList>
            <consortium name="WormBaseParasite"/>
        </authorList>
    </citation>
    <scope>IDENTIFICATION</scope>
    <source>
        <strain evidence="2">KR3021</strain>
    </source>
</reference>
<dbReference type="WBParaSite" id="RSKR_0001119000.1">
    <property type="protein sequence ID" value="RSKR_0001119000.1"/>
    <property type="gene ID" value="RSKR_0001119000"/>
</dbReference>
<accession>A0AC35UFH4</accession>
<dbReference type="Proteomes" id="UP000095286">
    <property type="component" value="Unplaced"/>
</dbReference>
<protein>
    <submittedName>
        <fullName evidence="2">Ntox11 domain-containing protein</fullName>
    </submittedName>
</protein>
<name>A0AC35UFH4_9BILA</name>
<sequence length="81" mass="8566">MHNGMKNPTVPKPKFGIGLNLGNLNLKMSGNHGMGLIRGGLRGNIPAGFVIVPGMGVKISTDSAFYPVTVDKFGDAFCFDE</sequence>
<organism evidence="1 2">
    <name type="scientific">Rhabditophanes sp. KR3021</name>
    <dbReference type="NCBI Taxonomy" id="114890"/>
    <lineage>
        <taxon>Eukaryota</taxon>
        <taxon>Metazoa</taxon>
        <taxon>Ecdysozoa</taxon>
        <taxon>Nematoda</taxon>
        <taxon>Chromadorea</taxon>
        <taxon>Rhabditida</taxon>
        <taxon>Tylenchina</taxon>
        <taxon>Panagrolaimomorpha</taxon>
        <taxon>Strongyloidoidea</taxon>
        <taxon>Alloionematidae</taxon>
        <taxon>Rhabditophanes</taxon>
    </lineage>
</organism>
<evidence type="ECO:0000313" key="1">
    <source>
        <dbReference type="Proteomes" id="UP000095286"/>
    </source>
</evidence>
<proteinExistence type="predicted"/>
<evidence type="ECO:0000313" key="2">
    <source>
        <dbReference type="WBParaSite" id="RSKR_0001119000.1"/>
    </source>
</evidence>